<evidence type="ECO:0000256" key="3">
    <source>
        <dbReference type="ARBA" id="ARBA00023002"/>
    </source>
</evidence>
<dbReference type="Gene3D" id="3.40.640.10">
    <property type="entry name" value="Type I PLP-dependent aspartate aminotransferase-like (Major domain)"/>
    <property type="match status" value="1"/>
</dbReference>
<dbReference type="KEGG" id="pmet:G4Y79_19185"/>
<dbReference type="InterPro" id="IPR049316">
    <property type="entry name" value="GDC-P_C"/>
</dbReference>
<evidence type="ECO:0000256" key="2">
    <source>
        <dbReference type="ARBA" id="ARBA00022898"/>
    </source>
</evidence>
<dbReference type="Proteomes" id="UP000594468">
    <property type="component" value="Chromosome"/>
</dbReference>
<dbReference type="InterPro" id="IPR015421">
    <property type="entry name" value="PyrdxlP-dep_Trfase_major"/>
</dbReference>
<name>A0A7S8IDW7_9CHLR</name>
<dbReference type="GO" id="GO:0005960">
    <property type="term" value="C:glycine cleavage complex"/>
    <property type="evidence" value="ECO:0007669"/>
    <property type="project" value="TreeGrafter"/>
</dbReference>
<feature type="modified residue" description="N6-(pyridoxal phosphate)lysine" evidence="5">
    <location>
        <position position="281"/>
    </location>
</feature>
<dbReference type="HAMAP" id="MF_00713">
    <property type="entry name" value="GcvPB"/>
    <property type="match status" value="1"/>
</dbReference>
<accession>A0A7S8IDW7</accession>
<dbReference type="GO" id="GO:0016594">
    <property type="term" value="F:glycine binding"/>
    <property type="evidence" value="ECO:0007669"/>
    <property type="project" value="TreeGrafter"/>
</dbReference>
<dbReference type="GO" id="GO:0004375">
    <property type="term" value="F:glycine dehydrogenase (decarboxylating) activity"/>
    <property type="evidence" value="ECO:0007669"/>
    <property type="project" value="UniProtKB-EC"/>
</dbReference>
<dbReference type="EMBL" id="CP062983">
    <property type="protein sequence ID" value="QPC81794.1"/>
    <property type="molecule type" value="Genomic_DNA"/>
</dbReference>
<dbReference type="Gene3D" id="6.20.440.10">
    <property type="match status" value="1"/>
</dbReference>
<comment type="subunit">
    <text evidence="5">The glycine cleavage system is composed of four proteins: P, T, L and H. In this organism, the P 'protein' is a heterodimer of two subunits.</text>
</comment>
<dbReference type="AlphaFoldDB" id="A0A7S8IDW7"/>
<dbReference type="PANTHER" id="PTHR11773">
    <property type="entry name" value="GLYCINE DEHYDROGENASE, DECARBOXYLATING"/>
    <property type="match status" value="1"/>
</dbReference>
<comment type="cofactor">
    <cofactor evidence="5">
        <name>pyridoxal 5'-phosphate</name>
        <dbReference type="ChEBI" id="CHEBI:597326"/>
    </cofactor>
</comment>
<dbReference type="NCBIfam" id="NF003346">
    <property type="entry name" value="PRK04366.1"/>
    <property type="match status" value="1"/>
</dbReference>
<reference evidence="7 8" key="1">
    <citation type="submission" date="2020-02" db="EMBL/GenBank/DDBJ databases">
        <authorList>
            <person name="Zheng R.K."/>
            <person name="Sun C.M."/>
        </authorList>
    </citation>
    <scope>NUCLEOTIDE SEQUENCE [LARGE SCALE GENOMIC DNA]</scope>
    <source>
        <strain evidence="8">rifampicinis</strain>
    </source>
</reference>
<dbReference type="SUPFAM" id="SSF53383">
    <property type="entry name" value="PLP-dependent transferases"/>
    <property type="match status" value="1"/>
</dbReference>
<comment type="function">
    <text evidence="1 5">The glycine cleavage system catalyzes the degradation of glycine. The P protein binds the alpha-amino group of glycine through its pyridoxal phosphate cofactor; CO(2) is released and the remaining methylamine moiety is then transferred to the lipoamide cofactor of the H protein.</text>
</comment>
<dbReference type="InterPro" id="IPR015422">
    <property type="entry name" value="PyrdxlP-dep_Trfase_small"/>
</dbReference>
<dbReference type="GO" id="GO:0030170">
    <property type="term" value="F:pyridoxal phosphate binding"/>
    <property type="evidence" value="ECO:0007669"/>
    <property type="project" value="TreeGrafter"/>
</dbReference>
<evidence type="ECO:0000259" key="6">
    <source>
        <dbReference type="Pfam" id="PF21478"/>
    </source>
</evidence>
<evidence type="ECO:0000256" key="4">
    <source>
        <dbReference type="ARBA" id="ARBA00049026"/>
    </source>
</evidence>
<dbReference type="InterPro" id="IPR015424">
    <property type="entry name" value="PyrdxlP-dep_Trfase"/>
</dbReference>
<dbReference type="PANTHER" id="PTHR11773:SF1">
    <property type="entry name" value="GLYCINE DEHYDROGENASE (DECARBOXYLATING), MITOCHONDRIAL"/>
    <property type="match status" value="1"/>
</dbReference>
<dbReference type="RefSeq" id="WP_195169865.1">
    <property type="nucleotide sequence ID" value="NZ_CP062983.1"/>
</dbReference>
<dbReference type="FunFam" id="3.90.1150.10:FF:000014">
    <property type="entry name" value="Probable glycine dehydrogenase (decarboxylating) subunit 2"/>
    <property type="match status" value="1"/>
</dbReference>
<feature type="domain" description="Glycine dehydrogenase C-terminal" evidence="6">
    <location>
        <begin position="368"/>
        <end position="468"/>
    </location>
</feature>
<evidence type="ECO:0000313" key="8">
    <source>
        <dbReference type="Proteomes" id="UP000594468"/>
    </source>
</evidence>
<dbReference type="InterPro" id="IPR020581">
    <property type="entry name" value="GDC_P"/>
</dbReference>
<proteinExistence type="inferred from homology"/>
<protein>
    <recommendedName>
        <fullName evidence="5">Probable glycine dehydrogenase (decarboxylating) subunit 2</fullName>
        <ecNumber evidence="5">1.4.4.2</ecNumber>
    </recommendedName>
    <alternativeName>
        <fullName evidence="5">Glycine cleavage system P-protein subunit 2</fullName>
    </alternativeName>
    <alternativeName>
        <fullName evidence="5">Glycine decarboxylase subunit 2</fullName>
    </alternativeName>
    <alternativeName>
        <fullName evidence="5">Glycine dehydrogenase (aminomethyl-transferring) subunit 2</fullName>
    </alternativeName>
</protein>
<dbReference type="InterPro" id="IPR023012">
    <property type="entry name" value="GcvPB"/>
</dbReference>
<keyword evidence="8" id="KW-1185">Reference proteome</keyword>
<comment type="catalytic activity">
    <reaction evidence="4 5">
        <text>N(6)-[(R)-lipoyl]-L-lysyl-[glycine-cleavage complex H protein] + glycine + H(+) = N(6)-[(R)-S(8)-aminomethyldihydrolipoyl]-L-lysyl-[glycine-cleavage complex H protein] + CO2</text>
        <dbReference type="Rhea" id="RHEA:24304"/>
        <dbReference type="Rhea" id="RHEA-COMP:10494"/>
        <dbReference type="Rhea" id="RHEA-COMP:10495"/>
        <dbReference type="ChEBI" id="CHEBI:15378"/>
        <dbReference type="ChEBI" id="CHEBI:16526"/>
        <dbReference type="ChEBI" id="CHEBI:57305"/>
        <dbReference type="ChEBI" id="CHEBI:83099"/>
        <dbReference type="ChEBI" id="CHEBI:83143"/>
        <dbReference type="EC" id="1.4.4.2"/>
    </reaction>
</comment>
<dbReference type="FunFam" id="3.40.640.10:FF:000224">
    <property type="entry name" value="Probable glycine dehydrogenase (decarboxylating) subunit 2"/>
    <property type="match status" value="1"/>
</dbReference>
<organism evidence="7 8">
    <name type="scientific">Phototrophicus methaneseepsis</name>
    <dbReference type="NCBI Taxonomy" id="2710758"/>
    <lineage>
        <taxon>Bacteria</taxon>
        <taxon>Bacillati</taxon>
        <taxon>Chloroflexota</taxon>
        <taxon>Candidatus Thermofontia</taxon>
        <taxon>Phototrophicales</taxon>
        <taxon>Phototrophicaceae</taxon>
        <taxon>Phototrophicus</taxon>
    </lineage>
</organism>
<dbReference type="GO" id="GO:0005829">
    <property type="term" value="C:cytosol"/>
    <property type="evidence" value="ECO:0007669"/>
    <property type="project" value="TreeGrafter"/>
</dbReference>
<keyword evidence="3 5" id="KW-0560">Oxidoreductase</keyword>
<dbReference type="GO" id="GO:0019464">
    <property type="term" value="P:glycine decarboxylation via glycine cleavage system"/>
    <property type="evidence" value="ECO:0007669"/>
    <property type="project" value="UniProtKB-UniRule"/>
</dbReference>
<evidence type="ECO:0000256" key="1">
    <source>
        <dbReference type="ARBA" id="ARBA00003788"/>
    </source>
</evidence>
<evidence type="ECO:0000313" key="7">
    <source>
        <dbReference type="EMBL" id="QPC81794.1"/>
    </source>
</evidence>
<dbReference type="Pfam" id="PF21478">
    <property type="entry name" value="GcvP2_C"/>
    <property type="match status" value="1"/>
</dbReference>
<gene>
    <name evidence="5 7" type="primary">gcvPB</name>
    <name evidence="7" type="ORF">G4Y79_19185</name>
</gene>
<dbReference type="Gene3D" id="3.90.1150.10">
    <property type="entry name" value="Aspartate Aminotransferase, domain 1"/>
    <property type="match status" value="1"/>
</dbReference>
<evidence type="ECO:0000256" key="5">
    <source>
        <dbReference type="HAMAP-Rule" id="MF_00713"/>
    </source>
</evidence>
<comment type="similarity">
    <text evidence="5">Belongs to the GcvP family. C-terminal subunit subfamily.</text>
</comment>
<dbReference type="EC" id="1.4.4.2" evidence="5"/>
<sequence length="508" mass="55666">MTTATIVEKQPEDVLEPLIYDISVPGRLGVNLPELDVPEADLPDDLLRDDLKLPEVSELQVVRHFLKLSQLNYSIDKGFYPLGSCTMKYNPKLNEDMARLPGFAFQHPLADEAGSQGALALMYQLQNWLAEISGFDGVSLTPAAGAQGEFAGILMIRNYHLDRGDTERTKILVPNSAHGTNPATVTMAGYSVIELPSDDRGDVDLDALRKVCKEQGPQIAGMMITVPSTLGLFDAHILEVIEIVHAAGGLMYMDGANMNALMGQVKPGELGFDVMHYNLHKTFSTPHGGGGPGSGPVGVNEKLKPFLPGPIVDIVEESTEEDEAPLYGFVMPEKSIGRMKAFHGNFGMHVRAYAYIRVYGGEGLRDVSRHAVLNANYIRAHLMDTYKVPYPRYCGHEFVMEGHLEGADDIHALDISKRLMDYGYHPPTNYFPLIVPEALLIEPTETETKEVLDEFIDAMKKIAEEARTNPDLLHNAPHTAPVKRLDEVKAAKDLVLCCAPALPDGGAL</sequence>
<keyword evidence="2 5" id="KW-0663">Pyridoxal phosphate</keyword>